<dbReference type="Pfam" id="PF00296">
    <property type="entry name" value="Bac_luciferase"/>
    <property type="match status" value="1"/>
</dbReference>
<name>A0AAX4A015_RHOER</name>
<keyword evidence="4 9" id="KW-0503">Monooxygenase</keyword>
<keyword evidence="1 6" id="KW-0285">Flavoprotein</keyword>
<dbReference type="AlphaFoldDB" id="A0AAX4A015"/>
<geneLocation type="plasmid" evidence="8 10">
    <name>pMGMM8_1</name>
</geneLocation>
<evidence type="ECO:0000313" key="9">
    <source>
        <dbReference type="EMBL" id="WMN03222.1"/>
    </source>
</evidence>
<evidence type="ECO:0000256" key="3">
    <source>
        <dbReference type="ARBA" id="ARBA00023002"/>
    </source>
</evidence>
<organism evidence="9 10">
    <name type="scientific">Rhodococcus erythropolis</name>
    <name type="common">Arthrobacter picolinophilus</name>
    <dbReference type="NCBI Taxonomy" id="1833"/>
    <lineage>
        <taxon>Bacteria</taxon>
        <taxon>Bacillati</taxon>
        <taxon>Actinomycetota</taxon>
        <taxon>Actinomycetes</taxon>
        <taxon>Mycobacteriales</taxon>
        <taxon>Nocardiaceae</taxon>
        <taxon>Rhodococcus</taxon>
        <taxon>Rhodococcus erythropolis group</taxon>
    </lineage>
</organism>
<dbReference type="GO" id="GO:0004497">
    <property type="term" value="F:monooxygenase activity"/>
    <property type="evidence" value="ECO:0007669"/>
    <property type="project" value="UniProtKB-KW"/>
</dbReference>
<dbReference type="SUPFAM" id="SSF51679">
    <property type="entry name" value="Bacterial luciferase-like"/>
    <property type="match status" value="1"/>
</dbReference>
<keyword evidence="9" id="KW-0614">Plasmid</keyword>
<evidence type="ECO:0000259" key="7">
    <source>
        <dbReference type="Pfam" id="PF00296"/>
    </source>
</evidence>
<evidence type="ECO:0000256" key="6">
    <source>
        <dbReference type="PIRSR" id="PIRSR000337-1"/>
    </source>
</evidence>
<dbReference type="Gene3D" id="3.20.20.30">
    <property type="entry name" value="Luciferase-like domain"/>
    <property type="match status" value="1"/>
</dbReference>
<geneLocation type="plasmid" evidence="9 10">
    <name>pMGMM8_3</name>
</geneLocation>
<dbReference type="PANTHER" id="PTHR30011">
    <property type="entry name" value="ALKANESULFONATE MONOOXYGENASE-RELATED"/>
    <property type="match status" value="1"/>
</dbReference>
<evidence type="ECO:0000313" key="10">
    <source>
        <dbReference type="Proteomes" id="UP001230933"/>
    </source>
</evidence>
<accession>A0AAX4A015</accession>
<dbReference type="PANTHER" id="PTHR30011:SF16">
    <property type="entry name" value="C2H2 FINGER DOMAIN TRANSCRIPTION FACTOR (EUROFUNG)-RELATED"/>
    <property type="match status" value="1"/>
</dbReference>
<comment type="similarity">
    <text evidence="5">Belongs to the NtaA/SnaA/DszA monooxygenase family.</text>
</comment>
<dbReference type="PIRSF" id="PIRSF000337">
    <property type="entry name" value="NTA_MOA"/>
    <property type="match status" value="1"/>
</dbReference>
<evidence type="ECO:0000256" key="5">
    <source>
        <dbReference type="ARBA" id="ARBA00033748"/>
    </source>
</evidence>
<dbReference type="CDD" id="cd01095">
    <property type="entry name" value="Nitrilotriacetate_monoxgenase"/>
    <property type="match status" value="1"/>
</dbReference>
<dbReference type="InterPro" id="IPR036661">
    <property type="entry name" value="Luciferase-like_sf"/>
</dbReference>
<feature type="domain" description="Luciferase-like" evidence="7">
    <location>
        <begin position="27"/>
        <end position="391"/>
    </location>
</feature>
<protein>
    <submittedName>
        <fullName evidence="9">NtaA/DmoA family FMN-dependent monooxygenase</fullName>
        <ecNumber evidence="9">1.14.-.-</ecNumber>
    </submittedName>
</protein>
<dbReference type="RefSeq" id="WP_308372581.1">
    <property type="nucleotide sequence ID" value="NZ_CP133191.1"/>
</dbReference>
<reference evidence="9" key="1">
    <citation type="submission" date="2023-08" db="EMBL/GenBank/DDBJ databases">
        <title>Isolation and Characterization of Rhodococcus erythropolis MGMM8.</title>
        <authorList>
            <person name="Diabankana R.G.C."/>
            <person name="Afordoanyi D.M."/>
            <person name="Validov S.Z."/>
        </authorList>
    </citation>
    <scope>NUCLEOTIDE SEQUENCE</scope>
    <source>
        <strain evidence="9">MGMM8</strain>
        <plasmid evidence="8">pMGMM8_1</plasmid>
        <plasmid evidence="9">pMGMM8_3</plasmid>
    </source>
</reference>
<feature type="binding site" evidence="6">
    <location>
        <position position="220"/>
    </location>
    <ligand>
        <name>FMN</name>
        <dbReference type="ChEBI" id="CHEBI:58210"/>
    </ligand>
</feature>
<dbReference type="InterPro" id="IPR051260">
    <property type="entry name" value="Diverse_substr_monoxygenases"/>
</dbReference>
<sequence length="453" mass="49910">MSRSTRVHLAAHLPGVDSTVVWSDPRSRSQTEFETFENLARSAERGLFDFLFLAEGLRLREFNGKIYENHVVGRPDSLVYLAAISAVTSRLGLAATVNTTYNEPYDLARKLATLDHVSGGRAAWNVVTTNDAFTGANFTRGGFLPDSARYERAREFLALTHDLWRSWSSGPLAPDPSRGWFTDSSSGVYSHRGQHFDVAGRFNVPTSPQTSPVIIQAGDSEEGRELAAETADIVFSKHTAPTPGRIFYQDIKNRLARFDRTRESLLVFTRASVVLGDSSADAQSRSIYLRQQQISPASALATLGGILGLDLSDHNPFGPPPPLDSSYRQVSAQGHTLIKTSGRADTVLRLHRLHESNPGSIVDLMRRFADPHTFVGTPRQVAHQIAEYVHTEVADGIIVDPAIVPESVADFVDRVVPELQDLGVYPDRYRGETLRESLFPDDQGQTPCTSQLP</sequence>
<dbReference type="GO" id="GO:0016705">
    <property type="term" value="F:oxidoreductase activity, acting on paired donors, with incorporation or reduction of molecular oxygen"/>
    <property type="evidence" value="ECO:0007669"/>
    <property type="project" value="InterPro"/>
</dbReference>
<dbReference type="EMBL" id="CP133193">
    <property type="protein sequence ID" value="WMN03222.1"/>
    <property type="molecule type" value="Genomic_DNA"/>
</dbReference>
<dbReference type="Proteomes" id="UP001230933">
    <property type="component" value="Plasmid pMGMM8_3"/>
</dbReference>
<feature type="binding site" evidence="6">
    <location>
        <position position="150"/>
    </location>
    <ligand>
        <name>FMN</name>
        <dbReference type="ChEBI" id="CHEBI:58210"/>
    </ligand>
</feature>
<dbReference type="EC" id="1.14.-.-" evidence="9"/>
<dbReference type="Proteomes" id="UP001230933">
    <property type="component" value="Plasmid pMGMM8_1"/>
</dbReference>
<gene>
    <name evidence="8" type="ORF">QIE55_32640</name>
    <name evidence="9" type="ORF">QIE55_33100</name>
</gene>
<dbReference type="NCBIfam" id="TIGR03860">
    <property type="entry name" value="FMN_nitrolo"/>
    <property type="match status" value="1"/>
</dbReference>
<evidence type="ECO:0000256" key="1">
    <source>
        <dbReference type="ARBA" id="ARBA00022630"/>
    </source>
</evidence>
<dbReference type="EMBL" id="CP133191">
    <property type="protein sequence ID" value="WMN03153.1"/>
    <property type="molecule type" value="Genomic_DNA"/>
</dbReference>
<evidence type="ECO:0000256" key="2">
    <source>
        <dbReference type="ARBA" id="ARBA00022643"/>
    </source>
</evidence>
<keyword evidence="2 6" id="KW-0288">FMN</keyword>
<evidence type="ECO:0000313" key="8">
    <source>
        <dbReference type="EMBL" id="WMN03153.1"/>
    </source>
</evidence>
<evidence type="ECO:0000256" key="4">
    <source>
        <dbReference type="ARBA" id="ARBA00023033"/>
    </source>
</evidence>
<feature type="binding site" evidence="6">
    <location>
        <position position="96"/>
    </location>
    <ligand>
        <name>FMN</name>
        <dbReference type="ChEBI" id="CHEBI:58210"/>
    </ligand>
</feature>
<dbReference type="InterPro" id="IPR016215">
    <property type="entry name" value="NTA_MOA"/>
</dbReference>
<keyword evidence="3 9" id="KW-0560">Oxidoreductase</keyword>
<proteinExistence type="inferred from homology"/>
<dbReference type="InterPro" id="IPR011251">
    <property type="entry name" value="Luciferase-like_dom"/>
</dbReference>